<proteinExistence type="predicted"/>
<evidence type="ECO:0000313" key="1">
    <source>
        <dbReference type="EMBL" id="MPC36108.1"/>
    </source>
</evidence>
<evidence type="ECO:0000313" key="2">
    <source>
        <dbReference type="Proteomes" id="UP000324222"/>
    </source>
</evidence>
<dbReference type="Proteomes" id="UP000324222">
    <property type="component" value="Unassembled WGS sequence"/>
</dbReference>
<accession>A0A5B7ES59</accession>
<name>A0A5B7ES59_PORTR</name>
<gene>
    <name evidence="1" type="ORF">E2C01_029556</name>
</gene>
<keyword evidence="2" id="KW-1185">Reference proteome</keyword>
<comment type="caution">
    <text evidence="1">The sequence shown here is derived from an EMBL/GenBank/DDBJ whole genome shotgun (WGS) entry which is preliminary data.</text>
</comment>
<reference evidence="1 2" key="1">
    <citation type="submission" date="2019-05" db="EMBL/GenBank/DDBJ databases">
        <title>Another draft genome of Portunus trituberculatus and its Hox gene families provides insights of decapod evolution.</title>
        <authorList>
            <person name="Jeong J.-H."/>
            <person name="Song I."/>
            <person name="Kim S."/>
            <person name="Choi T."/>
            <person name="Kim D."/>
            <person name="Ryu S."/>
            <person name="Kim W."/>
        </authorList>
    </citation>
    <scope>NUCLEOTIDE SEQUENCE [LARGE SCALE GENOMIC DNA]</scope>
    <source>
        <tissue evidence="1">Muscle</tissue>
    </source>
</reference>
<dbReference type="AlphaFoldDB" id="A0A5B7ES59"/>
<sequence>MIVGSASWLCSAAKTGVNINLTPVYKKMCHSSKKTATIYTMVYVRVCRRGVSHDPATGWTIALTGRFLSRPSNMRLLPLQV</sequence>
<organism evidence="1 2">
    <name type="scientific">Portunus trituberculatus</name>
    <name type="common">Swimming crab</name>
    <name type="synonym">Neptunus trituberculatus</name>
    <dbReference type="NCBI Taxonomy" id="210409"/>
    <lineage>
        <taxon>Eukaryota</taxon>
        <taxon>Metazoa</taxon>
        <taxon>Ecdysozoa</taxon>
        <taxon>Arthropoda</taxon>
        <taxon>Crustacea</taxon>
        <taxon>Multicrustacea</taxon>
        <taxon>Malacostraca</taxon>
        <taxon>Eumalacostraca</taxon>
        <taxon>Eucarida</taxon>
        <taxon>Decapoda</taxon>
        <taxon>Pleocyemata</taxon>
        <taxon>Brachyura</taxon>
        <taxon>Eubrachyura</taxon>
        <taxon>Portunoidea</taxon>
        <taxon>Portunidae</taxon>
        <taxon>Portuninae</taxon>
        <taxon>Portunus</taxon>
    </lineage>
</organism>
<dbReference type="EMBL" id="VSRR010003428">
    <property type="protein sequence ID" value="MPC36108.1"/>
    <property type="molecule type" value="Genomic_DNA"/>
</dbReference>
<protein>
    <submittedName>
        <fullName evidence="1">Uncharacterized protein</fullName>
    </submittedName>
</protein>